<sequence>MMMIFSGADDADEHGFDSLSLKTVSIRVVRA</sequence>
<gene>
    <name evidence="1" type="ORF">ERS852461_04728</name>
</gene>
<name>A0A174UZR9_9BACE</name>
<dbReference type="AlphaFoldDB" id="A0A174UZR9"/>
<evidence type="ECO:0000313" key="2">
    <source>
        <dbReference type="Proteomes" id="UP000095606"/>
    </source>
</evidence>
<reference evidence="1 2" key="1">
    <citation type="submission" date="2015-09" db="EMBL/GenBank/DDBJ databases">
        <authorList>
            <consortium name="Pathogen Informatics"/>
        </authorList>
    </citation>
    <scope>NUCLEOTIDE SEQUENCE [LARGE SCALE GENOMIC DNA]</scope>
    <source>
        <strain evidence="1 2">2789STDY5834846</strain>
    </source>
</reference>
<proteinExistence type="predicted"/>
<evidence type="ECO:0000313" key="1">
    <source>
        <dbReference type="EMBL" id="CUQ25537.1"/>
    </source>
</evidence>
<protein>
    <submittedName>
        <fullName evidence="1">Uncharacterized protein</fullName>
    </submittedName>
</protein>
<organism evidence="1 2">
    <name type="scientific">Bacteroides faecis</name>
    <dbReference type="NCBI Taxonomy" id="674529"/>
    <lineage>
        <taxon>Bacteria</taxon>
        <taxon>Pseudomonadati</taxon>
        <taxon>Bacteroidota</taxon>
        <taxon>Bacteroidia</taxon>
        <taxon>Bacteroidales</taxon>
        <taxon>Bacteroidaceae</taxon>
        <taxon>Bacteroides</taxon>
    </lineage>
</organism>
<dbReference type="Proteomes" id="UP000095606">
    <property type="component" value="Unassembled WGS sequence"/>
</dbReference>
<dbReference type="EMBL" id="CZAE01000033">
    <property type="protein sequence ID" value="CUQ25537.1"/>
    <property type="molecule type" value="Genomic_DNA"/>
</dbReference>
<accession>A0A174UZR9</accession>